<comment type="subcellular location">
    <subcellularLocation>
        <location evidence="1">Endomembrane system</location>
        <topology evidence="1">Multi-pass membrane protein</topology>
    </subcellularLocation>
</comment>
<evidence type="ECO:0000256" key="3">
    <source>
        <dbReference type="ARBA" id="ARBA00022989"/>
    </source>
</evidence>
<accession>A0A2Z2MD22</accession>
<evidence type="ECO:0000313" key="7">
    <source>
        <dbReference type="Proteomes" id="UP000250179"/>
    </source>
</evidence>
<evidence type="ECO:0000256" key="5">
    <source>
        <dbReference type="SAM" id="Phobius"/>
    </source>
</evidence>
<sequence>MGFASKFAFWFSWWAVIVATGLEFPSRLSGWEVLTFRALGLLLMTYGLLLNALAGRTLKEYGHFDIRRGIRKPERLVTVGVYSCMRHPAQFGSIFFGWGLALLTASVPALLLAGWYSFSALYFILAVEERETLREFGDEYCRFLKDRPPFSFSPGCIIEGIRALRSKAR</sequence>
<feature type="transmembrane region" description="Helical" evidence="5">
    <location>
        <begin position="7"/>
        <end position="24"/>
    </location>
</feature>
<name>A0A2Z2MD22_THEPR</name>
<dbReference type="Gene3D" id="1.20.120.1630">
    <property type="match status" value="1"/>
</dbReference>
<organism evidence="6 7">
    <name type="scientific">Thermococcus profundus</name>
    <dbReference type="NCBI Taxonomy" id="49899"/>
    <lineage>
        <taxon>Archaea</taxon>
        <taxon>Methanobacteriati</taxon>
        <taxon>Methanobacteriota</taxon>
        <taxon>Thermococci</taxon>
        <taxon>Thermococcales</taxon>
        <taxon>Thermococcaceae</taxon>
        <taxon>Thermococcus</taxon>
    </lineage>
</organism>
<dbReference type="InterPro" id="IPR007318">
    <property type="entry name" value="Phopholipid_MeTrfase"/>
</dbReference>
<keyword evidence="3 5" id="KW-1133">Transmembrane helix</keyword>
<feature type="transmembrane region" description="Helical" evidence="5">
    <location>
        <begin position="36"/>
        <end position="55"/>
    </location>
</feature>
<evidence type="ECO:0008006" key="8">
    <source>
        <dbReference type="Google" id="ProtNLM"/>
    </source>
</evidence>
<dbReference type="GO" id="GO:0012505">
    <property type="term" value="C:endomembrane system"/>
    <property type="evidence" value="ECO:0007669"/>
    <property type="project" value="UniProtKB-SubCell"/>
</dbReference>
<dbReference type="KEGG" id="tprf:A3L09_09365"/>
<dbReference type="EMBL" id="CP014862">
    <property type="protein sequence ID" value="ASJ03453.1"/>
    <property type="molecule type" value="Genomic_DNA"/>
</dbReference>
<dbReference type="Pfam" id="PF04191">
    <property type="entry name" value="PEMT"/>
    <property type="match status" value="1"/>
</dbReference>
<evidence type="ECO:0000256" key="1">
    <source>
        <dbReference type="ARBA" id="ARBA00004127"/>
    </source>
</evidence>
<evidence type="ECO:0000256" key="2">
    <source>
        <dbReference type="ARBA" id="ARBA00022692"/>
    </source>
</evidence>
<dbReference type="RefSeq" id="WP_088858710.1">
    <property type="nucleotide sequence ID" value="NZ_CP014862.1"/>
</dbReference>
<dbReference type="GeneID" id="33320624"/>
<evidence type="ECO:0000256" key="4">
    <source>
        <dbReference type="ARBA" id="ARBA00023136"/>
    </source>
</evidence>
<keyword evidence="4 5" id="KW-0472">Membrane</keyword>
<proteinExistence type="predicted"/>
<dbReference type="AlphaFoldDB" id="A0A2Z2MD22"/>
<dbReference type="OrthoDB" id="148346at2157"/>
<evidence type="ECO:0000313" key="6">
    <source>
        <dbReference type="EMBL" id="ASJ03453.1"/>
    </source>
</evidence>
<protein>
    <recommendedName>
        <fullName evidence="8">Protein-S-isoprenylcysteine methyltransferase</fullName>
    </recommendedName>
</protein>
<keyword evidence="2 5" id="KW-0812">Transmembrane</keyword>
<dbReference type="Proteomes" id="UP000250179">
    <property type="component" value="Chromosome"/>
</dbReference>
<reference evidence="6 7" key="1">
    <citation type="submission" date="2016-03" db="EMBL/GenBank/DDBJ databases">
        <title>Complete genome sequence of Thermococcus profundus strain DT5432.</title>
        <authorList>
            <person name="Oger P.M."/>
        </authorList>
    </citation>
    <scope>NUCLEOTIDE SEQUENCE [LARGE SCALE GENOMIC DNA]</scope>
    <source>
        <strain evidence="6 7">DT 5432</strain>
    </source>
</reference>
<gene>
    <name evidence="6" type="ORF">A3L09_09365</name>
</gene>
<keyword evidence="7" id="KW-1185">Reference proteome</keyword>